<sequence>MFTGIVTAIGTIQSVEQRGDLRAVIACPFDPAKVDIGASIACSGVCLTVVAKSGTLGAMTFAVDISGETVSRTAPGMWTEGAKLNLEPSLRLGDELGGHIVTGHVDAVGTLADWRPDGDSTRLTIAAPAELAPFIATKGSITVNGVSLTVNQVSDQPDGSVQFELNIIPHTADVTTLGALRQGASVNLEIDTIARYLQRMQTLRAGATAGA</sequence>
<dbReference type="RefSeq" id="WP_119593905.1">
    <property type="nucleotide sequence ID" value="NZ_QXFM01000123.1"/>
</dbReference>
<evidence type="ECO:0000256" key="7">
    <source>
        <dbReference type="ARBA" id="ARBA00022679"/>
    </source>
</evidence>
<evidence type="ECO:0000256" key="4">
    <source>
        <dbReference type="ARBA" id="ARBA00012827"/>
    </source>
</evidence>
<dbReference type="PROSITE" id="PS51177">
    <property type="entry name" value="LUMAZINE_BIND"/>
    <property type="match status" value="2"/>
</dbReference>
<evidence type="ECO:0000256" key="1">
    <source>
        <dbReference type="ARBA" id="ARBA00000968"/>
    </source>
</evidence>
<dbReference type="Gene3D" id="2.40.30.20">
    <property type="match status" value="2"/>
</dbReference>
<comment type="function">
    <text evidence="2">Catalyzes the dismutation of two molecules of 6,7-dimethyl-8-ribityllumazine, resulting in the formation of riboflavin and 5-amino-6-(D-ribitylamino)uracil.</text>
</comment>
<protein>
    <recommendedName>
        <fullName evidence="5 9">Riboflavin synthase</fullName>
        <ecNumber evidence="4 9">2.5.1.9</ecNumber>
    </recommendedName>
</protein>
<dbReference type="InterPro" id="IPR017938">
    <property type="entry name" value="Riboflavin_synthase-like_b-brl"/>
</dbReference>
<comment type="catalytic activity">
    <reaction evidence="1">
        <text>2 6,7-dimethyl-8-(1-D-ribityl)lumazine + H(+) = 5-amino-6-(D-ribitylamino)uracil + riboflavin</text>
        <dbReference type="Rhea" id="RHEA:20772"/>
        <dbReference type="ChEBI" id="CHEBI:15378"/>
        <dbReference type="ChEBI" id="CHEBI:15934"/>
        <dbReference type="ChEBI" id="CHEBI:57986"/>
        <dbReference type="ChEBI" id="CHEBI:58201"/>
        <dbReference type="EC" id="2.5.1.9"/>
    </reaction>
</comment>
<evidence type="ECO:0000259" key="11">
    <source>
        <dbReference type="PROSITE" id="PS51177"/>
    </source>
</evidence>
<evidence type="ECO:0000313" key="13">
    <source>
        <dbReference type="Proteomes" id="UP000265366"/>
    </source>
</evidence>
<dbReference type="InterPro" id="IPR001783">
    <property type="entry name" value="Lumazine-bd"/>
</dbReference>
<reference evidence="12 13" key="1">
    <citation type="submission" date="2018-08" db="EMBL/GenBank/DDBJ databases">
        <title>Erythrobacter zhengii sp.nov., a bacterium isolated from deep-sea sediment.</title>
        <authorList>
            <person name="Fang C."/>
            <person name="Wu Y.-H."/>
            <person name="Sun C."/>
            <person name="Wang H."/>
            <person name="Cheng H."/>
            <person name="Meng F.-X."/>
            <person name="Wang C.-S."/>
            <person name="Xu X.-W."/>
        </authorList>
    </citation>
    <scope>NUCLEOTIDE SEQUENCE [LARGE SCALE GENOMIC DNA]</scope>
    <source>
        <strain evidence="12 13">CCTCC AB 2015396</strain>
    </source>
</reference>
<keyword evidence="8" id="KW-0677">Repeat</keyword>
<dbReference type="EC" id="2.5.1.9" evidence="4 9"/>
<dbReference type="GO" id="GO:0004746">
    <property type="term" value="F:riboflavin synthase activity"/>
    <property type="evidence" value="ECO:0007669"/>
    <property type="project" value="UniProtKB-UniRule"/>
</dbReference>
<feature type="domain" description="Lumazine-binding" evidence="11">
    <location>
        <begin position="1"/>
        <end position="99"/>
    </location>
</feature>
<dbReference type="SUPFAM" id="SSF63380">
    <property type="entry name" value="Riboflavin synthase domain-like"/>
    <property type="match status" value="2"/>
</dbReference>
<keyword evidence="13" id="KW-1185">Reference proteome</keyword>
<keyword evidence="6" id="KW-0686">Riboflavin biosynthesis</keyword>
<dbReference type="InterPro" id="IPR023366">
    <property type="entry name" value="ATP_synth_asu-like_sf"/>
</dbReference>
<dbReference type="NCBIfam" id="NF006767">
    <property type="entry name" value="PRK09289.1"/>
    <property type="match status" value="1"/>
</dbReference>
<evidence type="ECO:0000256" key="9">
    <source>
        <dbReference type="NCBIfam" id="TIGR00187"/>
    </source>
</evidence>
<dbReference type="Pfam" id="PF00677">
    <property type="entry name" value="Lum_binding"/>
    <property type="match status" value="2"/>
</dbReference>
<dbReference type="EMBL" id="QXFM01000123">
    <property type="protein sequence ID" value="RIV82062.1"/>
    <property type="molecule type" value="Genomic_DNA"/>
</dbReference>
<gene>
    <name evidence="12" type="ORF">D2V17_16045</name>
</gene>
<evidence type="ECO:0000256" key="5">
    <source>
        <dbReference type="ARBA" id="ARBA00013950"/>
    </source>
</evidence>
<dbReference type="PANTHER" id="PTHR21098">
    <property type="entry name" value="RIBOFLAVIN SYNTHASE ALPHA CHAIN"/>
    <property type="match status" value="1"/>
</dbReference>
<comment type="caution">
    <text evidence="12">The sequence shown here is derived from an EMBL/GenBank/DDBJ whole genome shotgun (WGS) entry which is preliminary data.</text>
</comment>
<dbReference type="PIRSF" id="PIRSF000498">
    <property type="entry name" value="Riboflavin_syn_A"/>
    <property type="match status" value="1"/>
</dbReference>
<keyword evidence="7 12" id="KW-0808">Transferase</keyword>
<evidence type="ECO:0000256" key="10">
    <source>
        <dbReference type="PROSITE-ProRule" id="PRU00524"/>
    </source>
</evidence>
<organism evidence="12 13">
    <name type="scientific">Aurantiacibacter xanthus</name>
    <dbReference type="NCBI Taxonomy" id="1784712"/>
    <lineage>
        <taxon>Bacteria</taxon>
        <taxon>Pseudomonadati</taxon>
        <taxon>Pseudomonadota</taxon>
        <taxon>Alphaproteobacteria</taxon>
        <taxon>Sphingomonadales</taxon>
        <taxon>Erythrobacteraceae</taxon>
        <taxon>Aurantiacibacter</taxon>
    </lineage>
</organism>
<dbReference type="PANTHER" id="PTHR21098:SF12">
    <property type="entry name" value="RIBOFLAVIN SYNTHASE"/>
    <property type="match status" value="1"/>
</dbReference>
<evidence type="ECO:0000256" key="3">
    <source>
        <dbReference type="ARBA" id="ARBA00004887"/>
    </source>
</evidence>
<proteinExistence type="predicted"/>
<feature type="repeat" description="Lumazine-binding" evidence="10">
    <location>
        <begin position="100"/>
        <end position="201"/>
    </location>
</feature>
<evidence type="ECO:0000256" key="2">
    <source>
        <dbReference type="ARBA" id="ARBA00002803"/>
    </source>
</evidence>
<dbReference type="NCBIfam" id="TIGR00187">
    <property type="entry name" value="ribE"/>
    <property type="match status" value="1"/>
</dbReference>
<dbReference type="AlphaFoldDB" id="A0A3A1P0C9"/>
<dbReference type="Proteomes" id="UP000265366">
    <property type="component" value="Unassembled WGS sequence"/>
</dbReference>
<feature type="repeat" description="Lumazine-binding" evidence="10">
    <location>
        <begin position="1"/>
        <end position="99"/>
    </location>
</feature>
<dbReference type="CDD" id="cd00402">
    <property type="entry name" value="Riboflavin_synthase_like"/>
    <property type="match status" value="1"/>
</dbReference>
<dbReference type="GO" id="GO:0009231">
    <property type="term" value="P:riboflavin biosynthetic process"/>
    <property type="evidence" value="ECO:0007669"/>
    <property type="project" value="UniProtKB-KW"/>
</dbReference>
<evidence type="ECO:0000313" key="12">
    <source>
        <dbReference type="EMBL" id="RIV82062.1"/>
    </source>
</evidence>
<dbReference type="FunFam" id="2.40.30.20:FF:000004">
    <property type="entry name" value="Riboflavin synthase, alpha subunit"/>
    <property type="match status" value="1"/>
</dbReference>
<feature type="domain" description="Lumazine-binding" evidence="11">
    <location>
        <begin position="100"/>
        <end position="201"/>
    </location>
</feature>
<accession>A0A3A1P0C9</accession>
<dbReference type="OrthoDB" id="9788537at2"/>
<evidence type="ECO:0000256" key="8">
    <source>
        <dbReference type="ARBA" id="ARBA00022737"/>
    </source>
</evidence>
<comment type="pathway">
    <text evidence="3">Cofactor biosynthesis; riboflavin biosynthesis; riboflavin from 2-hydroxy-3-oxobutyl phosphate and 5-amino-6-(D-ribitylamino)uracil: step 2/2.</text>
</comment>
<evidence type="ECO:0000256" key="6">
    <source>
        <dbReference type="ARBA" id="ARBA00022619"/>
    </source>
</evidence>
<name>A0A3A1P0C9_9SPHN</name>
<dbReference type="InterPro" id="IPR026017">
    <property type="entry name" value="Lumazine-bd_dom"/>
</dbReference>